<proteinExistence type="predicted"/>
<dbReference type="Gene3D" id="1.10.3290.10">
    <property type="entry name" value="Fido-like domain"/>
    <property type="match status" value="1"/>
</dbReference>
<keyword evidence="2" id="KW-0547">Nucleotide-binding</keyword>
<dbReference type="EMBL" id="MGIZ01000028">
    <property type="protein sequence ID" value="OGM99098.1"/>
    <property type="molecule type" value="Genomic_DNA"/>
</dbReference>
<dbReference type="Pfam" id="PF02661">
    <property type="entry name" value="Fic"/>
    <property type="match status" value="1"/>
</dbReference>
<sequence>MAKTPAVFNKINLLRERFYKASIGKDALIKLVSEAEIADQVYNSNAIENSTLSLEETEKILLQIDLDRYISEREIFEAKNLARVVSYIDKRAKEQELGFDVILSLHKMLLSNIRDEIAGRFRKDDEYVRVGSHIAPAPKEINGSLEKMLSEYNATSHENIIKRIARLHLAFEYLHPFNDGNGRIGRVINNYLLIREGFVPINIKFIDRKKYYDAFKEFDEKGATGIMEGIVGKALTNSYHKRLAYLEGKKIVMLSDYAKSNKISHSNLINKATRQTIEAFLEKGVWKIGEESLNDPEEQK</sequence>
<feature type="binding site" evidence="2">
    <location>
        <begin position="211"/>
        <end position="212"/>
    </location>
    <ligand>
        <name>ATP</name>
        <dbReference type="ChEBI" id="CHEBI:30616"/>
    </ligand>
</feature>
<accession>A0A1F8EGA7</accession>
<dbReference type="InterPro" id="IPR040198">
    <property type="entry name" value="Fido_containing"/>
</dbReference>
<evidence type="ECO:0000313" key="5">
    <source>
        <dbReference type="EMBL" id="OGM99098.1"/>
    </source>
</evidence>
<dbReference type="PANTHER" id="PTHR13504:SF38">
    <property type="entry name" value="FIDO DOMAIN-CONTAINING PROTEIN"/>
    <property type="match status" value="1"/>
</dbReference>
<dbReference type="InterPro" id="IPR036597">
    <property type="entry name" value="Fido-like_dom_sf"/>
</dbReference>
<dbReference type="PROSITE" id="PS51459">
    <property type="entry name" value="FIDO"/>
    <property type="match status" value="1"/>
</dbReference>
<evidence type="ECO:0000256" key="2">
    <source>
        <dbReference type="PIRSR" id="PIRSR640198-2"/>
    </source>
</evidence>
<evidence type="ECO:0000256" key="3">
    <source>
        <dbReference type="PIRSR" id="PIRSR640198-3"/>
    </source>
</evidence>
<evidence type="ECO:0000313" key="6">
    <source>
        <dbReference type="Proteomes" id="UP000177594"/>
    </source>
</evidence>
<dbReference type="PANTHER" id="PTHR13504">
    <property type="entry name" value="FIDO DOMAIN-CONTAINING PROTEIN DDB_G0283145"/>
    <property type="match status" value="1"/>
</dbReference>
<evidence type="ECO:0000256" key="1">
    <source>
        <dbReference type="PIRSR" id="PIRSR640198-1"/>
    </source>
</evidence>
<comment type="caution">
    <text evidence="5">The sequence shown here is derived from an EMBL/GenBank/DDBJ whole genome shotgun (WGS) entry which is preliminary data.</text>
</comment>
<dbReference type="AlphaFoldDB" id="A0A1F8EGA7"/>
<feature type="active site" evidence="1">
    <location>
        <position position="175"/>
    </location>
</feature>
<feature type="binding site" evidence="2">
    <location>
        <begin position="130"/>
        <end position="133"/>
    </location>
    <ligand>
        <name>ATP</name>
        <dbReference type="ChEBI" id="CHEBI:30616"/>
    </ligand>
</feature>
<reference evidence="5 6" key="1">
    <citation type="journal article" date="2016" name="Nat. Commun.">
        <title>Thousands of microbial genomes shed light on interconnected biogeochemical processes in an aquifer system.</title>
        <authorList>
            <person name="Anantharaman K."/>
            <person name="Brown C.T."/>
            <person name="Hug L.A."/>
            <person name="Sharon I."/>
            <person name="Castelle C.J."/>
            <person name="Probst A.J."/>
            <person name="Thomas B.C."/>
            <person name="Singh A."/>
            <person name="Wilkins M.J."/>
            <person name="Karaoz U."/>
            <person name="Brodie E.L."/>
            <person name="Williams K.H."/>
            <person name="Hubbard S.S."/>
            <person name="Banfield J.F."/>
        </authorList>
    </citation>
    <scope>NUCLEOTIDE SEQUENCE [LARGE SCALE GENOMIC DNA]</scope>
</reference>
<feature type="binding site" evidence="2">
    <location>
        <begin position="179"/>
        <end position="186"/>
    </location>
    <ligand>
        <name>ATP</name>
        <dbReference type="ChEBI" id="CHEBI:30616"/>
    </ligand>
</feature>
<evidence type="ECO:0000259" key="4">
    <source>
        <dbReference type="PROSITE" id="PS51459"/>
    </source>
</evidence>
<name>A0A1F8EGA7_9BACT</name>
<dbReference type="InterPro" id="IPR003812">
    <property type="entry name" value="Fido"/>
</dbReference>
<feature type="site" description="Important for autoinhibition of adenylyltransferase activity" evidence="3">
    <location>
        <position position="48"/>
    </location>
</feature>
<dbReference type="SUPFAM" id="SSF140931">
    <property type="entry name" value="Fic-like"/>
    <property type="match status" value="1"/>
</dbReference>
<organism evidence="5 6">
    <name type="scientific">Candidatus Yanofskybacteria bacterium RIFCSPHIGHO2_01_FULL_39_8b</name>
    <dbReference type="NCBI Taxonomy" id="1802659"/>
    <lineage>
        <taxon>Bacteria</taxon>
        <taxon>Candidatus Yanofskyibacteriota</taxon>
    </lineage>
</organism>
<dbReference type="GO" id="GO:0005524">
    <property type="term" value="F:ATP binding"/>
    <property type="evidence" value="ECO:0007669"/>
    <property type="project" value="UniProtKB-KW"/>
</dbReference>
<keyword evidence="2" id="KW-0067">ATP-binding</keyword>
<feature type="domain" description="Fido" evidence="4">
    <location>
        <begin position="97"/>
        <end position="236"/>
    </location>
</feature>
<gene>
    <name evidence="5" type="ORF">A2817_01210</name>
</gene>
<protein>
    <submittedName>
        <fullName evidence="5">Cell filamentation protein Fic</fullName>
    </submittedName>
</protein>
<dbReference type="Proteomes" id="UP000177594">
    <property type="component" value="Unassembled WGS sequence"/>
</dbReference>